<dbReference type="EMBL" id="VZRI01005276">
    <property type="protein sequence ID" value="NWU93545.1"/>
    <property type="molecule type" value="Genomic_DNA"/>
</dbReference>
<feature type="compositionally biased region" description="Basic and acidic residues" evidence="1">
    <location>
        <begin position="73"/>
        <end position="119"/>
    </location>
</feature>
<feature type="compositionally biased region" description="Basic and acidic residues" evidence="1">
    <location>
        <begin position="19"/>
        <end position="35"/>
    </location>
</feature>
<reference evidence="2 3" key="1">
    <citation type="submission" date="2019-09" db="EMBL/GenBank/DDBJ databases">
        <title>Bird 10,000 Genomes (B10K) Project - Family phase.</title>
        <authorList>
            <person name="Zhang G."/>
        </authorList>
    </citation>
    <scope>NUCLEOTIDE SEQUENCE [LARGE SCALE GENOMIC DNA]</scope>
    <source>
        <strain evidence="2">B10K-DU-012-37</strain>
    </source>
</reference>
<evidence type="ECO:0000256" key="1">
    <source>
        <dbReference type="SAM" id="MobiDB-lite"/>
    </source>
</evidence>
<proteinExistence type="predicted"/>
<dbReference type="OrthoDB" id="10053624at2759"/>
<feature type="compositionally biased region" description="Polar residues" evidence="1">
    <location>
        <begin position="7"/>
        <end position="18"/>
    </location>
</feature>
<feature type="region of interest" description="Disordered" evidence="1">
    <location>
        <begin position="1"/>
        <end position="119"/>
    </location>
</feature>
<dbReference type="PANTHER" id="PTHR22529:SF1">
    <property type="entry name" value="EPITHELIAL-STROMAL INTERACTION PROTEIN 1"/>
    <property type="match status" value="1"/>
</dbReference>
<dbReference type="Proteomes" id="UP000544127">
    <property type="component" value="Unassembled WGS sequence"/>
</dbReference>
<feature type="region of interest" description="Disordered" evidence="1">
    <location>
        <begin position="133"/>
        <end position="160"/>
    </location>
</feature>
<name>A0A7K6AU28_UPUEP</name>
<dbReference type="AlphaFoldDB" id="A0A7K6AU28"/>
<protein>
    <submittedName>
        <fullName evidence="2">ESIP1 protein</fullName>
    </submittedName>
</protein>
<dbReference type="InterPro" id="IPR026185">
    <property type="entry name" value="EPSTI1"/>
</dbReference>
<evidence type="ECO:0000313" key="3">
    <source>
        <dbReference type="Proteomes" id="UP000544127"/>
    </source>
</evidence>
<feature type="non-terminal residue" evidence="2">
    <location>
        <position position="1"/>
    </location>
</feature>
<keyword evidence="3" id="KW-1185">Reference proteome</keyword>
<comment type="caution">
    <text evidence="2">The sequence shown here is derived from an EMBL/GenBank/DDBJ whole genome shotgun (WGS) entry which is preliminary data.</text>
</comment>
<organism evidence="2 3">
    <name type="scientific">Upupa epops</name>
    <name type="common">Eurasian hoopoe</name>
    <dbReference type="NCBI Taxonomy" id="57439"/>
    <lineage>
        <taxon>Eukaryota</taxon>
        <taxon>Metazoa</taxon>
        <taxon>Chordata</taxon>
        <taxon>Craniata</taxon>
        <taxon>Vertebrata</taxon>
        <taxon>Euteleostomi</taxon>
        <taxon>Archelosauria</taxon>
        <taxon>Archosauria</taxon>
        <taxon>Dinosauria</taxon>
        <taxon>Saurischia</taxon>
        <taxon>Theropoda</taxon>
        <taxon>Coelurosauria</taxon>
        <taxon>Aves</taxon>
        <taxon>Neognathae</taxon>
        <taxon>Neoaves</taxon>
        <taxon>Telluraves</taxon>
        <taxon>Coraciimorphae</taxon>
        <taxon>Bucerotiformes</taxon>
        <taxon>Upupidae</taxon>
        <taxon>Upupa</taxon>
    </lineage>
</organism>
<evidence type="ECO:0000313" key="2">
    <source>
        <dbReference type="EMBL" id="NWU93545.1"/>
    </source>
</evidence>
<sequence>PYVLITPNPTRRSQLQQNAKKELDDLERWKEEHRPGPIRLAPQRLGGKEPEAQARQNQQMMLVQSKHQHKHKREEYVKARKAAEEAEIQQRKAVQREKAERLEAKRRQQEMQRREMFLEDQCDKPDELLSRLDLALPRNGSSQTATRRPEAAAWRKSHGYKQALWEDENRRLEEMKQEQRRKAELMASKQRQEEEARTRALRAEHR</sequence>
<accession>A0A7K6AU28</accession>
<gene>
    <name evidence="2" type="primary">Epsti1</name>
    <name evidence="2" type="ORF">UPUEPO_R14178</name>
</gene>
<dbReference type="PANTHER" id="PTHR22529">
    <property type="entry name" value="EPITHELIAL-STROMAL INTERACTION PROTEIN 1"/>
    <property type="match status" value="1"/>
</dbReference>
<feature type="non-terminal residue" evidence="2">
    <location>
        <position position="206"/>
    </location>
</feature>
<feature type="region of interest" description="Disordered" evidence="1">
    <location>
        <begin position="174"/>
        <end position="206"/>
    </location>
</feature>